<keyword evidence="2" id="KW-1185">Reference proteome</keyword>
<organism evidence="1 2">
    <name type="scientific">Streptomyces durocortorensis</name>
    <dbReference type="NCBI Taxonomy" id="2811104"/>
    <lineage>
        <taxon>Bacteria</taxon>
        <taxon>Bacillati</taxon>
        <taxon>Actinomycetota</taxon>
        <taxon>Actinomycetes</taxon>
        <taxon>Kitasatosporales</taxon>
        <taxon>Streptomycetaceae</taxon>
        <taxon>Streptomyces</taxon>
    </lineage>
</organism>
<dbReference type="Gene3D" id="1.10.357.10">
    <property type="entry name" value="Tetracycline Repressor, domain 2"/>
    <property type="match status" value="1"/>
</dbReference>
<evidence type="ECO:0000313" key="1">
    <source>
        <dbReference type="EMBL" id="MBM7058810.1"/>
    </source>
</evidence>
<evidence type="ECO:0000313" key="2">
    <source>
        <dbReference type="Proteomes" id="UP000712045"/>
    </source>
</evidence>
<proteinExistence type="predicted"/>
<reference evidence="1 2" key="1">
    <citation type="submission" date="2021-02" db="EMBL/GenBank/DDBJ databases">
        <title>Genome Streptomyces sp. RHZ10.</title>
        <authorList>
            <person name="Besaury L."/>
        </authorList>
    </citation>
    <scope>NUCLEOTIDE SEQUENCE [LARGE SCALE GENOMIC DNA]</scope>
    <source>
        <strain evidence="1 2">RHZ10</strain>
    </source>
</reference>
<comment type="caution">
    <text evidence="1">The sequence shown here is derived from an EMBL/GenBank/DDBJ whole genome shotgun (WGS) entry which is preliminary data.</text>
</comment>
<dbReference type="Proteomes" id="UP000712045">
    <property type="component" value="Unassembled WGS sequence"/>
</dbReference>
<gene>
    <name evidence="1" type="ORF">JS521_34720</name>
</gene>
<accession>A0ABS2I737</accession>
<dbReference type="InterPro" id="IPR036271">
    <property type="entry name" value="Tet_transcr_reg_TetR-rel_C_sf"/>
</dbReference>
<dbReference type="EMBL" id="JAFEUF010000413">
    <property type="protein sequence ID" value="MBM7058810.1"/>
    <property type="molecule type" value="Genomic_DNA"/>
</dbReference>
<sequence length="77" mass="8691">MSPEMHTRSPKTPTIARATAPSRPLLLRYGRTEELFASGRFPLLAQVHEESPPDLDELFEYSLARHLDGFAILVGER</sequence>
<dbReference type="SUPFAM" id="SSF48498">
    <property type="entry name" value="Tetracyclin repressor-like, C-terminal domain"/>
    <property type="match status" value="1"/>
</dbReference>
<dbReference type="RefSeq" id="WP_205086851.1">
    <property type="nucleotide sequence ID" value="NZ_JAFEUF010000413.1"/>
</dbReference>
<name>A0ABS2I737_9ACTN</name>
<protein>
    <submittedName>
        <fullName evidence="1">Uncharacterized protein</fullName>
    </submittedName>
</protein>